<evidence type="ECO:0000256" key="1">
    <source>
        <dbReference type="ARBA" id="ARBA00022801"/>
    </source>
</evidence>
<name>A0A1G8THG2_9MICC</name>
<dbReference type="InterPro" id="IPR000868">
    <property type="entry name" value="Isochorismatase-like_dom"/>
</dbReference>
<evidence type="ECO:0000313" key="4">
    <source>
        <dbReference type="Proteomes" id="UP000182130"/>
    </source>
</evidence>
<dbReference type="STRING" id="1045773.SAMN05216555_110107"/>
<gene>
    <name evidence="3" type="ORF">SAMN05216555_110107</name>
</gene>
<reference evidence="4" key="1">
    <citation type="submission" date="2016-10" db="EMBL/GenBank/DDBJ databases">
        <authorList>
            <person name="Varghese N."/>
            <person name="Submissions S."/>
        </authorList>
    </citation>
    <scope>NUCLEOTIDE SEQUENCE [LARGE SCALE GENOMIC DNA]</scope>
    <source>
        <strain evidence="4">CGMCC 1.10783</strain>
    </source>
</reference>
<proteinExistence type="predicted"/>
<dbReference type="AlphaFoldDB" id="A0A1G8THG2"/>
<protein>
    <submittedName>
        <fullName evidence="3">Nicotinamidase-related amidase</fullName>
    </submittedName>
</protein>
<dbReference type="PANTHER" id="PTHR43540:SF6">
    <property type="entry name" value="ISOCHORISMATASE-LIKE DOMAIN-CONTAINING PROTEIN"/>
    <property type="match status" value="1"/>
</dbReference>
<sequence>MIAVLIIDMQNAYFEDPALAPHRERTVAACNALITASTAHGLPVLLVKTEHERDRSTWTLNMLDDQQGFIYRGSDQADFVPGLHTSGLPQLTKTRDSGFMGTDLLWRLHNWQVQTLVLAGVSAHNCIAQTAADAFAHNFRVVHAVDAIAGNEPALQAFTQELLAREYRQKMLAHEEVMAFLASDPVHPSNARMDGIVLPDSP</sequence>
<dbReference type="RefSeq" id="WP_074589695.1">
    <property type="nucleotide sequence ID" value="NZ_FNEI01000010.1"/>
</dbReference>
<keyword evidence="1" id="KW-0378">Hydrolase</keyword>
<dbReference type="InterPro" id="IPR050272">
    <property type="entry name" value="Isochorismatase-like_hydrls"/>
</dbReference>
<organism evidence="3 4">
    <name type="scientific">Arthrobacter cupressi</name>
    <dbReference type="NCBI Taxonomy" id="1045773"/>
    <lineage>
        <taxon>Bacteria</taxon>
        <taxon>Bacillati</taxon>
        <taxon>Actinomycetota</taxon>
        <taxon>Actinomycetes</taxon>
        <taxon>Micrococcales</taxon>
        <taxon>Micrococcaceae</taxon>
        <taxon>Arthrobacter</taxon>
    </lineage>
</organism>
<dbReference type="InterPro" id="IPR036380">
    <property type="entry name" value="Isochorismatase-like_sf"/>
</dbReference>
<keyword evidence="4" id="KW-1185">Reference proteome</keyword>
<dbReference type="Gene3D" id="3.40.50.850">
    <property type="entry name" value="Isochorismatase-like"/>
    <property type="match status" value="1"/>
</dbReference>
<feature type="domain" description="Isochorismatase-like" evidence="2">
    <location>
        <begin position="3"/>
        <end position="159"/>
    </location>
</feature>
<dbReference type="PANTHER" id="PTHR43540">
    <property type="entry name" value="PEROXYUREIDOACRYLATE/UREIDOACRYLATE AMIDOHYDROLASE-RELATED"/>
    <property type="match status" value="1"/>
</dbReference>
<dbReference type="EMBL" id="FNEI01000010">
    <property type="protein sequence ID" value="SDJ40853.1"/>
    <property type="molecule type" value="Genomic_DNA"/>
</dbReference>
<dbReference type="OrthoDB" id="4832958at2"/>
<accession>A0A1G8THG2</accession>
<dbReference type="CDD" id="cd00431">
    <property type="entry name" value="cysteine_hydrolases"/>
    <property type="match status" value="1"/>
</dbReference>
<evidence type="ECO:0000313" key="3">
    <source>
        <dbReference type="EMBL" id="SDJ40853.1"/>
    </source>
</evidence>
<dbReference type="Proteomes" id="UP000182130">
    <property type="component" value="Unassembled WGS sequence"/>
</dbReference>
<dbReference type="SUPFAM" id="SSF52499">
    <property type="entry name" value="Isochorismatase-like hydrolases"/>
    <property type="match status" value="1"/>
</dbReference>
<dbReference type="GO" id="GO:0016787">
    <property type="term" value="F:hydrolase activity"/>
    <property type="evidence" value="ECO:0007669"/>
    <property type="project" value="UniProtKB-KW"/>
</dbReference>
<dbReference type="Pfam" id="PF00857">
    <property type="entry name" value="Isochorismatase"/>
    <property type="match status" value="1"/>
</dbReference>
<evidence type="ECO:0000259" key="2">
    <source>
        <dbReference type="Pfam" id="PF00857"/>
    </source>
</evidence>